<evidence type="ECO:0000256" key="3">
    <source>
        <dbReference type="ARBA" id="ARBA00022840"/>
    </source>
</evidence>
<evidence type="ECO:0000256" key="1">
    <source>
        <dbReference type="ARBA" id="ARBA00022448"/>
    </source>
</evidence>
<evidence type="ECO:0000256" key="2">
    <source>
        <dbReference type="ARBA" id="ARBA00022741"/>
    </source>
</evidence>
<dbReference type="EMBL" id="BLAF01000004">
    <property type="protein sequence ID" value="GES17480.1"/>
    <property type="molecule type" value="Genomic_DNA"/>
</dbReference>
<dbReference type="InterPro" id="IPR051782">
    <property type="entry name" value="ABC_Transporter_VariousFunc"/>
</dbReference>
<protein>
    <submittedName>
        <fullName evidence="6">ABC transporter ATP-binding protein</fullName>
    </submittedName>
</protein>
<dbReference type="PANTHER" id="PTHR42939:SF1">
    <property type="entry name" value="ABC TRANSPORTER ATP-BINDING PROTEIN ALBC-RELATED"/>
    <property type="match status" value="1"/>
</dbReference>
<evidence type="ECO:0000259" key="5">
    <source>
        <dbReference type="PROSITE" id="PS50893"/>
    </source>
</evidence>
<dbReference type="InterPro" id="IPR003593">
    <property type="entry name" value="AAA+_ATPase"/>
</dbReference>
<dbReference type="GO" id="GO:0005524">
    <property type="term" value="F:ATP binding"/>
    <property type="evidence" value="ECO:0007669"/>
    <property type="project" value="UniProtKB-KW"/>
</dbReference>
<dbReference type="SMART" id="SM00382">
    <property type="entry name" value="AAA"/>
    <property type="match status" value="1"/>
</dbReference>
<comment type="caution">
    <text evidence="6">The sequence shown here is derived from an EMBL/GenBank/DDBJ whole genome shotgun (WGS) entry which is preliminary data.</text>
</comment>
<dbReference type="Proteomes" id="UP000377595">
    <property type="component" value="Unassembled WGS sequence"/>
</dbReference>
<organism evidence="6 7">
    <name type="scientific">Acrocarpospora pleiomorpha</name>
    <dbReference type="NCBI Taxonomy" id="90975"/>
    <lineage>
        <taxon>Bacteria</taxon>
        <taxon>Bacillati</taxon>
        <taxon>Actinomycetota</taxon>
        <taxon>Actinomycetes</taxon>
        <taxon>Streptosporangiales</taxon>
        <taxon>Streptosporangiaceae</taxon>
        <taxon>Acrocarpospora</taxon>
    </lineage>
</organism>
<dbReference type="GO" id="GO:0016887">
    <property type="term" value="F:ATP hydrolysis activity"/>
    <property type="evidence" value="ECO:0007669"/>
    <property type="project" value="InterPro"/>
</dbReference>
<dbReference type="RefSeq" id="WP_155342640.1">
    <property type="nucleotide sequence ID" value="NZ_BAAAHM010000001.1"/>
</dbReference>
<dbReference type="SUPFAM" id="SSF52540">
    <property type="entry name" value="P-loop containing nucleoside triphosphate hydrolases"/>
    <property type="match status" value="1"/>
</dbReference>
<dbReference type="Pfam" id="PF00005">
    <property type="entry name" value="ABC_tran"/>
    <property type="match status" value="1"/>
</dbReference>
<keyword evidence="2" id="KW-0547">Nucleotide-binding</keyword>
<proteinExistence type="predicted"/>
<keyword evidence="3 6" id="KW-0067">ATP-binding</keyword>
<dbReference type="AlphaFoldDB" id="A0A5M3X8P8"/>
<accession>A0A5M3X8P8</accession>
<dbReference type="PANTHER" id="PTHR42939">
    <property type="entry name" value="ABC TRANSPORTER ATP-BINDING PROTEIN ALBC-RELATED"/>
    <property type="match status" value="1"/>
</dbReference>
<evidence type="ECO:0000256" key="4">
    <source>
        <dbReference type="SAM" id="MobiDB-lite"/>
    </source>
</evidence>
<feature type="region of interest" description="Disordered" evidence="4">
    <location>
        <begin position="284"/>
        <end position="305"/>
    </location>
</feature>
<feature type="compositionally biased region" description="Basic and acidic residues" evidence="4">
    <location>
        <begin position="296"/>
        <end position="305"/>
    </location>
</feature>
<name>A0A5M3X8P8_9ACTN</name>
<dbReference type="CDD" id="cd03230">
    <property type="entry name" value="ABC_DR_subfamily_A"/>
    <property type="match status" value="1"/>
</dbReference>
<sequence length="305" mass="32363">MNVIETRGLGKCYGRTWALRECTLAIPAGHVVALVGPNGAGKSTLLNLAVGLADPTAGTVAVLGGRPAGSPAALDGIAFVAQETPLYPNMPAADMLHLTRNLNRRFDQQYAQARLGELGIPLERKAGKLSGGQRAQLALTLALARRPHLLVLDEPMAMLDPLARHDFMATVMTAVADEGISVVLSSHVLTELERVADYLVLVSHGQVQVAGKVDDLLAGHRVLTGPTADVDRYADRLNVVNARRGQAQAHLLVRTNTTTDAVPPGWQAQLVGLEELTLAYLREPDAAALPGPTRTDNGKPTEVTK</sequence>
<dbReference type="Gene3D" id="3.40.50.300">
    <property type="entry name" value="P-loop containing nucleotide triphosphate hydrolases"/>
    <property type="match status" value="1"/>
</dbReference>
<feature type="domain" description="ABC transporter" evidence="5">
    <location>
        <begin position="4"/>
        <end position="229"/>
    </location>
</feature>
<keyword evidence="7" id="KW-1185">Reference proteome</keyword>
<reference evidence="6 7" key="1">
    <citation type="submission" date="2019-10" db="EMBL/GenBank/DDBJ databases">
        <title>Whole genome shotgun sequence of Acrocarpospora pleiomorpha NBRC 16267.</title>
        <authorList>
            <person name="Ichikawa N."/>
            <person name="Kimura A."/>
            <person name="Kitahashi Y."/>
            <person name="Komaki H."/>
            <person name="Oguchi A."/>
        </authorList>
    </citation>
    <scope>NUCLEOTIDE SEQUENCE [LARGE SCALE GENOMIC DNA]</scope>
    <source>
        <strain evidence="6 7">NBRC 16267</strain>
    </source>
</reference>
<gene>
    <name evidence="6" type="ORF">Aple_003750</name>
</gene>
<evidence type="ECO:0000313" key="6">
    <source>
        <dbReference type="EMBL" id="GES17480.1"/>
    </source>
</evidence>
<dbReference type="InterPro" id="IPR003439">
    <property type="entry name" value="ABC_transporter-like_ATP-bd"/>
</dbReference>
<dbReference type="OrthoDB" id="9804819at2"/>
<dbReference type="PROSITE" id="PS50893">
    <property type="entry name" value="ABC_TRANSPORTER_2"/>
    <property type="match status" value="1"/>
</dbReference>
<keyword evidence="1" id="KW-0813">Transport</keyword>
<evidence type="ECO:0000313" key="7">
    <source>
        <dbReference type="Proteomes" id="UP000377595"/>
    </source>
</evidence>
<dbReference type="InterPro" id="IPR027417">
    <property type="entry name" value="P-loop_NTPase"/>
</dbReference>